<keyword evidence="1" id="KW-0805">Transcription regulation</keyword>
<dbReference type="InterPro" id="IPR010982">
    <property type="entry name" value="Lambda_DNA-bd_dom_sf"/>
</dbReference>
<dbReference type="GO" id="GO:0005829">
    <property type="term" value="C:cytosol"/>
    <property type="evidence" value="ECO:0007669"/>
    <property type="project" value="TreeGrafter"/>
</dbReference>
<dbReference type="CDD" id="cd02209">
    <property type="entry name" value="cupin_XRE_C"/>
    <property type="match status" value="1"/>
</dbReference>
<dbReference type="SUPFAM" id="SSF47413">
    <property type="entry name" value="lambda repressor-like DNA-binding domains"/>
    <property type="match status" value="1"/>
</dbReference>
<reference evidence="5" key="1">
    <citation type="journal article" date="2014" name="Int. J. Syst. Evol. Microbiol.">
        <title>Complete genome sequence of Corynebacterium casei LMG S-19264T (=DSM 44701T), isolated from a smear-ripened cheese.</title>
        <authorList>
            <consortium name="US DOE Joint Genome Institute (JGI-PGF)"/>
            <person name="Walter F."/>
            <person name="Albersmeier A."/>
            <person name="Kalinowski J."/>
            <person name="Ruckert C."/>
        </authorList>
    </citation>
    <scope>NUCLEOTIDE SEQUENCE</scope>
    <source>
        <strain evidence="5">CGMCC 1.15254</strain>
    </source>
</reference>
<dbReference type="InterPro" id="IPR014710">
    <property type="entry name" value="RmlC-like_jellyroll"/>
</dbReference>
<evidence type="ECO:0000256" key="1">
    <source>
        <dbReference type="ARBA" id="ARBA00023015"/>
    </source>
</evidence>
<reference evidence="5" key="2">
    <citation type="submission" date="2020-09" db="EMBL/GenBank/DDBJ databases">
        <authorList>
            <person name="Sun Q."/>
            <person name="Zhou Y."/>
        </authorList>
    </citation>
    <scope>NUCLEOTIDE SEQUENCE</scope>
    <source>
        <strain evidence="5">CGMCC 1.15254</strain>
    </source>
</reference>
<dbReference type="Gene3D" id="1.10.260.40">
    <property type="entry name" value="lambda repressor-like DNA-binding domains"/>
    <property type="match status" value="1"/>
</dbReference>
<evidence type="ECO:0000256" key="3">
    <source>
        <dbReference type="ARBA" id="ARBA00023163"/>
    </source>
</evidence>
<protein>
    <submittedName>
        <fullName evidence="5">DNA-binding protein</fullName>
    </submittedName>
</protein>
<keyword evidence="2 5" id="KW-0238">DNA-binding</keyword>
<evidence type="ECO:0000259" key="4">
    <source>
        <dbReference type="PROSITE" id="PS50943"/>
    </source>
</evidence>
<sequence>MLDPKDHLAATLKLTRQTQGLSLDKTAEKTGVSKAMLGQIERGESSPTVATLWKIATGLGVSLSTFIEPVPETKTQTIVRTADTIRQHPGDDGLMIAPLFPFEQAFGFEFLELTFLPGYERISEAHEPGVMEIVSLITGQLDILSDGQWHNLKQGQSIRFAGDRTHGYRNPTDAKAVVHTLIHYPHRP</sequence>
<dbReference type="SUPFAM" id="SSF51182">
    <property type="entry name" value="RmlC-like cupins"/>
    <property type="match status" value="1"/>
</dbReference>
<organism evidence="5 6">
    <name type="scientific">Terasakiella brassicae</name>
    <dbReference type="NCBI Taxonomy" id="1634917"/>
    <lineage>
        <taxon>Bacteria</taxon>
        <taxon>Pseudomonadati</taxon>
        <taxon>Pseudomonadota</taxon>
        <taxon>Alphaproteobacteria</taxon>
        <taxon>Rhodospirillales</taxon>
        <taxon>Terasakiellaceae</taxon>
        <taxon>Terasakiella</taxon>
    </lineage>
</organism>
<dbReference type="InterPro" id="IPR050807">
    <property type="entry name" value="TransReg_Diox_bact_type"/>
</dbReference>
<dbReference type="GO" id="GO:0003677">
    <property type="term" value="F:DNA binding"/>
    <property type="evidence" value="ECO:0007669"/>
    <property type="project" value="UniProtKB-KW"/>
</dbReference>
<dbReference type="Gene3D" id="2.60.120.10">
    <property type="entry name" value="Jelly Rolls"/>
    <property type="match status" value="1"/>
</dbReference>
<accession>A0A917BP31</accession>
<proteinExistence type="predicted"/>
<comment type="caution">
    <text evidence="5">The sequence shown here is derived from an EMBL/GenBank/DDBJ whole genome shotgun (WGS) entry which is preliminary data.</text>
</comment>
<dbReference type="PROSITE" id="PS50943">
    <property type="entry name" value="HTH_CROC1"/>
    <property type="match status" value="1"/>
</dbReference>
<dbReference type="Proteomes" id="UP000632498">
    <property type="component" value="Unassembled WGS sequence"/>
</dbReference>
<evidence type="ECO:0000313" key="6">
    <source>
        <dbReference type="Proteomes" id="UP000632498"/>
    </source>
</evidence>
<evidence type="ECO:0000313" key="5">
    <source>
        <dbReference type="EMBL" id="GGF53707.1"/>
    </source>
</evidence>
<dbReference type="Pfam" id="PF07883">
    <property type="entry name" value="Cupin_2"/>
    <property type="match status" value="1"/>
</dbReference>
<keyword evidence="6" id="KW-1185">Reference proteome</keyword>
<dbReference type="CDD" id="cd00093">
    <property type="entry name" value="HTH_XRE"/>
    <property type="match status" value="1"/>
</dbReference>
<keyword evidence="3" id="KW-0804">Transcription</keyword>
<dbReference type="Pfam" id="PF01381">
    <property type="entry name" value="HTH_3"/>
    <property type="match status" value="1"/>
</dbReference>
<dbReference type="SMART" id="SM00530">
    <property type="entry name" value="HTH_XRE"/>
    <property type="match status" value="1"/>
</dbReference>
<feature type="domain" description="HTH cro/C1-type" evidence="4">
    <location>
        <begin position="12"/>
        <end position="66"/>
    </location>
</feature>
<evidence type="ECO:0000256" key="2">
    <source>
        <dbReference type="ARBA" id="ARBA00023125"/>
    </source>
</evidence>
<dbReference type="GO" id="GO:0003700">
    <property type="term" value="F:DNA-binding transcription factor activity"/>
    <property type="evidence" value="ECO:0007669"/>
    <property type="project" value="TreeGrafter"/>
</dbReference>
<dbReference type="RefSeq" id="WP_188660692.1">
    <property type="nucleotide sequence ID" value="NZ_BMHV01000002.1"/>
</dbReference>
<dbReference type="EMBL" id="BMHV01000002">
    <property type="protein sequence ID" value="GGF53707.1"/>
    <property type="molecule type" value="Genomic_DNA"/>
</dbReference>
<dbReference type="InterPro" id="IPR013096">
    <property type="entry name" value="Cupin_2"/>
</dbReference>
<gene>
    <name evidence="5" type="ORF">GCM10011332_03820</name>
</gene>
<dbReference type="InterPro" id="IPR011051">
    <property type="entry name" value="RmlC_Cupin_sf"/>
</dbReference>
<dbReference type="InterPro" id="IPR001387">
    <property type="entry name" value="Cro/C1-type_HTH"/>
</dbReference>
<dbReference type="PANTHER" id="PTHR46797:SF23">
    <property type="entry name" value="HTH-TYPE TRANSCRIPTIONAL REGULATOR SUTR"/>
    <property type="match status" value="1"/>
</dbReference>
<name>A0A917BP31_9PROT</name>
<dbReference type="PANTHER" id="PTHR46797">
    <property type="entry name" value="HTH-TYPE TRANSCRIPTIONAL REGULATOR"/>
    <property type="match status" value="1"/>
</dbReference>
<dbReference type="AlphaFoldDB" id="A0A917BP31"/>